<evidence type="ECO:0000256" key="3">
    <source>
        <dbReference type="RuleBase" id="RU000363"/>
    </source>
</evidence>
<reference evidence="4 5" key="1">
    <citation type="journal article" date="2021" name="Nat. Plants">
        <title>The Taxus genome provides insights into paclitaxel biosynthesis.</title>
        <authorList>
            <person name="Xiong X."/>
            <person name="Gou J."/>
            <person name="Liao Q."/>
            <person name="Li Y."/>
            <person name="Zhou Q."/>
            <person name="Bi G."/>
            <person name="Li C."/>
            <person name="Du R."/>
            <person name="Wang X."/>
            <person name="Sun T."/>
            <person name="Guo L."/>
            <person name="Liang H."/>
            <person name="Lu P."/>
            <person name="Wu Y."/>
            <person name="Zhang Z."/>
            <person name="Ro D.K."/>
            <person name="Shang Y."/>
            <person name="Huang S."/>
            <person name="Yan J."/>
        </authorList>
    </citation>
    <scope>NUCLEOTIDE SEQUENCE [LARGE SCALE GENOMIC DNA]</scope>
    <source>
        <strain evidence="4">Ta-2019</strain>
    </source>
</reference>
<dbReference type="PANTHER" id="PTHR43180">
    <property type="entry name" value="3-OXOACYL-(ACYL-CARRIER-PROTEIN) REDUCTASE (AFU_ORTHOLOGUE AFUA_6G11210)"/>
    <property type="match status" value="1"/>
</dbReference>
<dbReference type="Gene3D" id="3.40.50.720">
    <property type="entry name" value="NAD(P)-binding Rossmann-like Domain"/>
    <property type="match status" value="1"/>
</dbReference>
<gene>
    <name evidence="4" type="ORF">KI387_032834</name>
</gene>
<keyword evidence="5" id="KW-1185">Reference proteome</keyword>
<dbReference type="GO" id="GO:0016491">
    <property type="term" value="F:oxidoreductase activity"/>
    <property type="evidence" value="ECO:0007669"/>
    <property type="project" value="UniProtKB-KW"/>
</dbReference>
<comment type="caution">
    <text evidence="4">The sequence shown here is derived from an EMBL/GenBank/DDBJ whole genome shotgun (WGS) entry which is preliminary data.</text>
</comment>
<name>A0AA38F5C8_TAXCH</name>
<evidence type="ECO:0000256" key="1">
    <source>
        <dbReference type="ARBA" id="ARBA00006484"/>
    </source>
</evidence>
<dbReference type="EMBL" id="JAHRHJ020003813">
    <property type="protein sequence ID" value="KAH9288717.1"/>
    <property type="molecule type" value="Genomic_DNA"/>
</dbReference>
<dbReference type="PRINTS" id="PR00080">
    <property type="entry name" value="SDRFAMILY"/>
</dbReference>
<dbReference type="FunFam" id="3.40.50.720:FF:000084">
    <property type="entry name" value="Short-chain dehydrogenase reductase"/>
    <property type="match status" value="1"/>
</dbReference>
<dbReference type="InterPro" id="IPR036291">
    <property type="entry name" value="NAD(P)-bd_dom_sf"/>
</dbReference>
<dbReference type="Proteomes" id="UP000824469">
    <property type="component" value="Unassembled WGS sequence"/>
</dbReference>
<dbReference type="SUPFAM" id="SSF51735">
    <property type="entry name" value="NAD(P)-binding Rossmann-fold domains"/>
    <property type="match status" value="1"/>
</dbReference>
<dbReference type="Pfam" id="PF00106">
    <property type="entry name" value="adh_short"/>
    <property type="match status" value="1"/>
</dbReference>
<dbReference type="OMA" id="NAGICSP"/>
<dbReference type="InterPro" id="IPR002347">
    <property type="entry name" value="SDR_fam"/>
</dbReference>
<proteinExistence type="inferred from homology"/>
<accession>A0AA38F5C8</accession>
<evidence type="ECO:0000256" key="2">
    <source>
        <dbReference type="ARBA" id="ARBA00023002"/>
    </source>
</evidence>
<evidence type="ECO:0000313" key="5">
    <source>
        <dbReference type="Proteomes" id="UP000824469"/>
    </source>
</evidence>
<dbReference type="AlphaFoldDB" id="A0AA38F5C8"/>
<sequence>LLEGKVAIITGGASGIGAATVRLFTKHGAKVIIADIADEPGKKVAHSVSPPATYFHCDVTNEKDVRAVVNLAIENHGRLDIMLNIAGTIDTYKGSVAEYEMEEYERVTKVDVKGVLHGIKHAARVMIPNQKGCIISVASIAGILGGTSPYAYTAAKHAVIGLTKNGAAELGKYGIRVNCISPYGVATPLFAQLALNEEYSPGPVSKEDKVKMEALANGIANLKGPTLEAEDIAEAALYLAGEKA</sequence>
<feature type="non-terminal residue" evidence="4">
    <location>
        <position position="244"/>
    </location>
</feature>
<evidence type="ECO:0000313" key="4">
    <source>
        <dbReference type="EMBL" id="KAH9288717.1"/>
    </source>
</evidence>
<protein>
    <recommendedName>
        <fullName evidence="6">Alcohol dehydrogenase</fullName>
    </recommendedName>
</protein>
<keyword evidence="2" id="KW-0560">Oxidoreductase</keyword>
<feature type="non-terminal residue" evidence="4">
    <location>
        <position position="1"/>
    </location>
</feature>
<organism evidence="4 5">
    <name type="scientific">Taxus chinensis</name>
    <name type="common">Chinese yew</name>
    <name type="synonym">Taxus wallichiana var. chinensis</name>
    <dbReference type="NCBI Taxonomy" id="29808"/>
    <lineage>
        <taxon>Eukaryota</taxon>
        <taxon>Viridiplantae</taxon>
        <taxon>Streptophyta</taxon>
        <taxon>Embryophyta</taxon>
        <taxon>Tracheophyta</taxon>
        <taxon>Spermatophyta</taxon>
        <taxon>Pinopsida</taxon>
        <taxon>Pinidae</taxon>
        <taxon>Conifers II</taxon>
        <taxon>Cupressales</taxon>
        <taxon>Taxaceae</taxon>
        <taxon>Taxus</taxon>
    </lineage>
</organism>
<comment type="similarity">
    <text evidence="1 3">Belongs to the short-chain dehydrogenases/reductases (SDR) family.</text>
</comment>
<evidence type="ECO:0008006" key="6">
    <source>
        <dbReference type="Google" id="ProtNLM"/>
    </source>
</evidence>
<dbReference type="PRINTS" id="PR00081">
    <property type="entry name" value="GDHRDH"/>
</dbReference>
<dbReference type="PANTHER" id="PTHR43180:SF30">
    <property type="entry name" value="MOMILACTONE A SYNTHASE"/>
    <property type="match status" value="1"/>
</dbReference>